<dbReference type="AlphaFoldDB" id="A0AAJ4DMG0"/>
<protein>
    <submittedName>
        <fullName evidence="2">Uncharacterized protein</fullName>
    </submittedName>
</protein>
<keyword evidence="1" id="KW-1133">Transmembrane helix</keyword>
<accession>A0AAJ4DMG0</accession>
<keyword evidence="1" id="KW-0812">Transmembrane</keyword>
<evidence type="ECO:0000256" key="1">
    <source>
        <dbReference type="SAM" id="Phobius"/>
    </source>
</evidence>
<dbReference type="Proteomes" id="UP000326061">
    <property type="component" value="Chromosome"/>
</dbReference>
<feature type="transmembrane region" description="Helical" evidence="1">
    <location>
        <begin position="30"/>
        <end position="51"/>
    </location>
</feature>
<dbReference type="KEGG" id="suln:FJR47_04125"/>
<dbReference type="RefSeq" id="WP_152299195.1">
    <property type="nucleotide sequence ID" value="NZ_CP041166.1"/>
</dbReference>
<evidence type="ECO:0000313" key="2">
    <source>
        <dbReference type="EMBL" id="QFR43132.1"/>
    </source>
</evidence>
<keyword evidence="1" id="KW-0472">Membrane</keyword>
<sequence length="103" mass="11819">MKEKIKAKAQAIVQNPNAKKALQSIKPQKNFWGIGGVVLFFIVPEIIAYIWGEDITKYANNELLKPQDFLNTQYYELLVMLFEEGISYINLAIGIALLIWLFL</sequence>
<gene>
    <name evidence="2" type="ORF">FJR47_04125</name>
</gene>
<organism evidence="2 3">
    <name type="scientific">Sulfurimonas xiamenensis</name>
    <dbReference type="NCBI Taxonomy" id="2590021"/>
    <lineage>
        <taxon>Bacteria</taxon>
        <taxon>Pseudomonadati</taxon>
        <taxon>Campylobacterota</taxon>
        <taxon>Epsilonproteobacteria</taxon>
        <taxon>Campylobacterales</taxon>
        <taxon>Sulfurimonadaceae</taxon>
        <taxon>Sulfurimonas</taxon>
    </lineage>
</organism>
<keyword evidence="3" id="KW-1185">Reference proteome</keyword>
<feature type="transmembrane region" description="Helical" evidence="1">
    <location>
        <begin position="85"/>
        <end position="102"/>
    </location>
</feature>
<proteinExistence type="predicted"/>
<name>A0AAJ4DMG0_9BACT</name>
<evidence type="ECO:0000313" key="3">
    <source>
        <dbReference type="Proteomes" id="UP000326061"/>
    </source>
</evidence>
<reference evidence="3" key="1">
    <citation type="submission" date="2019-06" db="EMBL/GenBank/DDBJ databases">
        <title>Sulfurimonas gotlandica sp. nov., a chemoautotrophic and psychrotolerant epsilonproteobacterium isolated from a pelagic redoxcline, and an emended description of the genus Sulfurimonas.</title>
        <authorList>
            <person name="Wang S."/>
            <person name="Jiang L."/>
            <person name="Shao Z."/>
        </authorList>
    </citation>
    <scope>NUCLEOTIDE SEQUENCE [LARGE SCALE GENOMIC DNA]</scope>
    <source>
        <strain evidence="3">1-1N</strain>
    </source>
</reference>
<dbReference type="EMBL" id="CP041166">
    <property type="protein sequence ID" value="QFR43132.1"/>
    <property type="molecule type" value="Genomic_DNA"/>
</dbReference>